<dbReference type="SMART" id="SM00267">
    <property type="entry name" value="GGDEF"/>
    <property type="match status" value="1"/>
</dbReference>
<accession>A0A1I7I5S7</accession>
<dbReference type="SUPFAM" id="SSF55073">
    <property type="entry name" value="Nucleotide cyclase"/>
    <property type="match status" value="1"/>
</dbReference>
<dbReference type="PROSITE" id="PS50883">
    <property type="entry name" value="EAL"/>
    <property type="match status" value="1"/>
</dbReference>
<dbReference type="STRING" id="343013.SAMN04489707_101468"/>
<dbReference type="InterPro" id="IPR001610">
    <property type="entry name" value="PAC"/>
</dbReference>
<dbReference type="OrthoDB" id="9813903at2"/>
<dbReference type="CDD" id="cd01949">
    <property type="entry name" value="GGDEF"/>
    <property type="match status" value="1"/>
</dbReference>
<comment type="subcellular location">
    <subcellularLocation>
        <location evidence="1">Cell membrane</location>
        <topology evidence="1">Multi-pass membrane protein</topology>
    </subcellularLocation>
</comment>
<comment type="catalytic activity">
    <reaction evidence="6">
        <text>3',3'-c-di-GMP + H2O = 5'-phosphoguanylyl(3'-&gt;5')guanosine + H(+)</text>
        <dbReference type="Rhea" id="RHEA:24902"/>
        <dbReference type="ChEBI" id="CHEBI:15377"/>
        <dbReference type="ChEBI" id="CHEBI:15378"/>
        <dbReference type="ChEBI" id="CHEBI:58754"/>
        <dbReference type="ChEBI" id="CHEBI:58805"/>
        <dbReference type="EC" id="3.1.4.52"/>
    </reaction>
    <physiologicalReaction direction="left-to-right" evidence="6">
        <dbReference type="Rhea" id="RHEA:24903"/>
    </physiologicalReaction>
</comment>
<organism evidence="12 13">
    <name type="scientific">Paenacidovorax caeni</name>
    <dbReference type="NCBI Taxonomy" id="343013"/>
    <lineage>
        <taxon>Bacteria</taxon>
        <taxon>Pseudomonadati</taxon>
        <taxon>Pseudomonadota</taxon>
        <taxon>Betaproteobacteria</taxon>
        <taxon>Burkholderiales</taxon>
        <taxon>Comamonadaceae</taxon>
        <taxon>Paenacidovorax</taxon>
    </lineage>
</organism>
<dbReference type="InterPro" id="IPR000014">
    <property type="entry name" value="PAS"/>
</dbReference>
<evidence type="ECO:0000256" key="6">
    <source>
        <dbReference type="ARBA" id="ARBA00051114"/>
    </source>
</evidence>
<dbReference type="SUPFAM" id="SSF55785">
    <property type="entry name" value="PYP-like sensor domain (PAS domain)"/>
    <property type="match status" value="1"/>
</dbReference>
<dbReference type="FunFam" id="3.20.20.450:FF:000001">
    <property type="entry name" value="Cyclic di-GMP phosphodiesterase yahA"/>
    <property type="match status" value="1"/>
</dbReference>
<dbReference type="GO" id="GO:0071732">
    <property type="term" value="P:cellular response to nitric oxide"/>
    <property type="evidence" value="ECO:0007669"/>
    <property type="project" value="UniProtKB-ARBA"/>
</dbReference>
<evidence type="ECO:0000259" key="11">
    <source>
        <dbReference type="PROSITE" id="PS50887"/>
    </source>
</evidence>
<evidence type="ECO:0000313" key="13">
    <source>
        <dbReference type="Proteomes" id="UP000183656"/>
    </source>
</evidence>
<dbReference type="InterPro" id="IPR043128">
    <property type="entry name" value="Rev_trsase/Diguanyl_cyclase"/>
</dbReference>
<evidence type="ECO:0000256" key="4">
    <source>
        <dbReference type="ARBA" id="ARBA00022989"/>
    </source>
</evidence>
<dbReference type="InterPro" id="IPR033480">
    <property type="entry name" value="sCache_2"/>
</dbReference>
<name>A0A1I7I5S7_9BURK</name>
<gene>
    <name evidence="12" type="ORF">SAMN04489707_101468</name>
</gene>
<dbReference type="PROSITE" id="PS50113">
    <property type="entry name" value="PAC"/>
    <property type="match status" value="1"/>
</dbReference>
<dbReference type="Pfam" id="PF00563">
    <property type="entry name" value="EAL"/>
    <property type="match status" value="1"/>
</dbReference>
<dbReference type="FunFam" id="3.30.70.270:FF:000001">
    <property type="entry name" value="Diguanylate cyclase domain protein"/>
    <property type="match status" value="1"/>
</dbReference>
<feature type="domain" description="EAL" evidence="10">
    <location>
        <begin position="699"/>
        <end position="947"/>
    </location>
</feature>
<feature type="domain" description="PAC" evidence="9">
    <location>
        <begin position="468"/>
        <end position="520"/>
    </location>
</feature>
<dbReference type="Pfam" id="PF00990">
    <property type="entry name" value="GGDEF"/>
    <property type="match status" value="1"/>
</dbReference>
<dbReference type="SMART" id="SM00091">
    <property type="entry name" value="PAS"/>
    <property type="match status" value="1"/>
</dbReference>
<evidence type="ECO:0000259" key="9">
    <source>
        <dbReference type="PROSITE" id="PS50113"/>
    </source>
</evidence>
<dbReference type="Pfam" id="PF13426">
    <property type="entry name" value="PAS_9"/>
    <property type="match status" value="1"/>
</dbReference>
<dbReference type="SMART" id="SM00086">
    <property type="entry name" value="PAC"/>
    <property type="match status" value="1"/>
</dbReference>
<dbReference type="NCBIfam" id="TIGR00229">
    <property type="entry name" value="sensory_box"/>
    <property type="match status" value="1"/>
</dbReference>
<dbReference type="EMBL" id="FPBX01000014">
    <property type="protein sequence ID" value="SFU68288.1"/>
    <property type="molecule type" value="Genomic_DNA"/>
</dbReference>
<dbReference type="Gene3D" id="3.30.450.20">
    <property type="entry name" value="PAS domain"/>
    <property type="match status" value="3"/>
</dbReference>
<dbReference type="Gene3D" id="3.20.20.450">
    <property type="entry name" value="EAL domain"/>
    <property type="match status" value="1"/>
</dbReference>
<dbReference type="SUPFAM" id="SSF141868">
    <property type="entry name" value="EAL domain-like"/>
    <property type="match status" value="1"/>
</dbReference>
<dbReference type="Gene3D" id="3.30.70.270">
    <property type="match status" value="1"/>
</dbReference>
<keyword evidence="5 7" id="KW-0472">Membrane</keyword>
<feature type="domain" description="GGDEF" evidence="11">
    <location>
        <begin position="552"/>
        <end position="690"/>
    </location>
</feature>
<evidence type="ECO:0000259" key="10">
    <source>
        <dbReference type="PROSITE" id="PS50883"/>
    </source>
</evidence>
<dbReference type="InterPro" id="IPR035919">
    <property type="entry name" value="EAL_sf"/>
</dbReference>
<dbReference type="InterPro" id="IPR029787">
    <property type="entry name" value="Nucleotide_cyclase"/>
</dbReference>
<evidence type="ECO:0000313" key="12">
    <source>
        <dbReference type="EMBL" id="SFU68288.1"/>
    </source>
</evidence>
<dbReference type="PANTHER" id="PTHR44757">
    <property type="entry name" value="DIGUANYLATE CYCLASE DGCP"/>
    <property type="match status" value="1"/>
</dbReference>
<dbReference type="InterPro" id="IPR035965">
    <property type="entry name" value="PAS-like_dom_sf"/>
</dbReference>
<dbReference type="SMART" id="SM00052">
    <property type="entry name" value="EAL"/>
    <property type="match status" value="1"/>
</dbReference>
<sequence>MHLSANETTMPRLHLIGTVGLLLVVTLAMAVFYSWRNEREQRTAFARIEQVITQQQHERLTTEMQSAVSYLEFQRRRTEDVMRRSIVEQVDAAMQIAQAIYDREAPHRPPAQVQKLITEALRPARFFEGRGYFFIDDMQGRFVLLPTAPQYEGRAGIDNRDDTGNYIMRGLINAAYLPQGTGFFRYRWYRPDTPKLMADKLAYVRHFAPYDWLIGTGDYLYEWEALQKREAMQRLRGLRFGASGSVGLIDAEGRSLLSPNNPALEGLLPAQMPELEQRALQKLRDVAQAGGGFVEYEWPRPGAREGEPLGRKTALVTTYAPWGWVLVTSMFNDELHSRLRAETRAHEAGNIQQRVELALMVLGALALGVAGSFGFSRWSRRLFANYHSELQQAQENLRIAAIAFESQEGIFVTDTRGVILRVNRSFTEITGYSAEEAIGQTPALMKSGRHGPDFYAAMQEAITTTGAWSGEIWNRRKSGAIFPEWLTITAVKTEAGEVTHYVSTLTDITQRKAAEEEIRHLAYYDPLTRLPNRRLLLDRLQQALRSCQRMQRQGALMFIDLDNFKLVNDSLGHEQGDLLLQEMGRRLVASVREDDTVARLGGDEFVVVLEGLSAQPWRAAQEAETVAEKMLCALAAPVTLDGHEVRGTCSIGVVLFANDQARTEDLMKHADLAMYQAKESGRNTVRFFDPEMHAAVVQRVALEQDLRTALQEGQLRLFYQPQVDAQGRIVGAEALVRWSHPRRGLVSPSAFIPLAEDTGLILPLGQWVLQTACTQLARWATEPGREQLTLAVNISGRQLRQTDFVAQVLQALQQTGAPAHRLKLELTESLLLDDPEDAITKMSALKAHGVGFSLDDFGTGYSSLAYLRQLPLSQLKIDQSFVHNLVTDPRATAIVRTIVTLADSLGLNVIAEGVETQEQREHLARNGCHTCQGYLYGRPGPVEELMR</sequence>
<evidence type="ECO:0000256" key="7">
    <source>
        <dbReference type="SAM" id="Phobius"/>
    </source>
</evidence>
<dbReference type="Pfam" id="PF08269">
    <property type="entry name" value="dCache_2"/>
    <property type="match status" value="1"/>
</dbReference>
<evidence type="ECO:0000256" key="2">
    <source>
        <dbReference type="ARBA" id="ARBA00022475"/>
    </source>
</evidence>
<feature type="transmembrane region" description="Helical" evidence="7">
    <location>
        <begin position="12"/>
        <end position="35"/>
    </location>
</feature>
<dbReference type="PANTHER" id="PTHR44757:SF2">
    <property type="entry name" value="BIOFILM ARCHITECTURE MAINTENANCE PROTEIN MBAA"/>
    <property type="match status" value="1"/>
</dbReference>
<dbReference type="PROSITE" id="PS50112">
    <property type="entry name" value="PAS"/>
    <property type="match status" value="1"/>
</dbReference>
<evidence type="ECO:0000256" key="1">
    <source>
        <dbReference type="ARBA" id="ARBA00004651"/>
    </source>
</evidence>
<keyword evidence="4 7" id="KW-1133">Transmembrane helix</keyword>
<dbReference type="GO" id="GO:0005886">
    <property type="term" value="C:plasma membrane"/>
    <property type="evidence" value="ECO:0007669"/>
    <property type="project" value="UniProtKB-SubCell"/>
</dbReference>
<dbReference type="Proteomes" id="UP000183656">
    <property type="component" value="Unassembled WGS sequence"/>
</dbReference>
<dbReference type="InterPro" id="IPR000700">
    <property type="entry name" value="PAS-assoc_C"/>
</dbReference>
<keyword evidence="2" id="KW-1003">Cell membrane</keyword>
<evidence type="ECO:0000256" key="5">
    <source>
        <dbReference type="ARBA" id="ARBA00023136"/>
    </source>
</evidence>
<proteinExistence type="predicted"/>
<feature type="domain" description="PAS" evidence="8">
    <location>
        <begin position="410"/>
        <end position="441"/>
    </location>
</feature>
<dbReference type="GO" id="GO:0071111">
    <property type="term" value="F:cyclic-guanylate-specific phosphodiesterase activity"/>
    <property type="evidence" value="ECO:0007669"/>
    <property type="project" value="UniProtKB-EC"/>
</dbReference>
<evidence type="ECO:0000259" key="8">
    <source>
        <dbReference type="PROSITE" id="PS50112"/>
    </source>
</evidence>
<evidence type="ECO:0000256" key="3">
    <source>
        <dbReference type="ARBA" id="ARBA00022692"/>
    </source>
</evidence>
<dbReference type="InterPro" id="IPR004010">
    <property type="entry name" value="Double_Cache_2"/>
</dbReference>
<dbReference type="CDD" id="cd01948">
    <property type="entry name" value="EAL"/>
    <property type="match status" value="1"/>
</dbReference>
<keyword evidence="3 7" id="KW-0812">Transmembrane</keyword>
<dbReference type="PROSITE" id="PS50887">
    <property type="entry name" value="GGDEF"/>
    <property type="match status" value="1"/>
</dbReference>
<dbReference type="CDD" id="cd00130">
    <property type="entry name" value="PAS"/>
    <property type="match status" value="1"/>
</dbReference>
<keyword evidence="13" id="KW-1185">Reference proteome</keyword>
<dbReference type="NCBIfam" id="TIGR00254">
    <property type="entry name" value="GGDEF"/>
    <property type="match status" value="1"/>
</dbReference>
<reference evidence="12 13" key="1">
    <citation type="submission" date="2016-10" db="EMBL/GenBank/DDBJ databases">
        <authorList>
            <person name="de Groot N.N."/>
        </authorList>
    </citation>
    <scope>NUCLEOTIDE SEQUENCE [LARGE SCALE GENOMIC DNA]</scope>
    <source>
        <strain evidence="12 13">R-24608</strain>
    </source>
</reference>
<dbReference type="InterPro" id="IPR052155">
    <property type="entry name" value="Biofilm_reg_signaling"/>
</dbReference>
<dbReference type="SMART" id="SM01049">
    <property type="entry name" value="Cache_2"/>
    <property type="match status" value="1"/>
</dbReference>
<dbReference type="InterPro" id="IPR000160">
    <property type="entry name" value="GGDEF_dom"/>
</dbReference>
<dbReference type="InterPro" id="IPR001633">
    <property type="entry name" value="EAL_dom"/>
</dbReference>
<protein>
    <submittedName>
        <fullName evidence="12">PAS domain S-box-containing protein/diguanylate cyclase (GGDEF) domain-containing protein</fullName>
    </submittedName>
</protein>
<dbReference type="AlphaFoldDB" id="A0A1I7I5S7"/>